<dbReference type="InterPro" id="IPR011051">
    <property type="entry name" value="RmlC_Cupin_sf"/>
</dbReference>
<organism evidence="6 7">
    <name type="scientific">Pycnococcus provasolii</name>
    <dbReference type="NCBI Taxonomy" id="41880"/>
    <lineage>
        <taxon>Eukaryota</taxon>
        <taxon>Viridiplantae</taxon>
        <taxon>Chlorophyta</taxon>
        <taxon>Pseudoscourfieldiophyceae</taxon>
        <taxon>Pseudoscourfieldiales</taxon>
        <taxon>Pycnococcaceae</taxon>
        <taxon>Pycnococcus</taxon>
    </lineage>
</organism>
<reference evidence="6" key="1">
    <citation type="submission" date="2020-10" db="EMBL/GenBank/DDBJ databases">
        <title>Unveiling of a novel bifunctional photoreceptor, Dualchrome1, isolated from a cosmopolitan green alga.</title>
        <authorList>
            <person name="Suzuki S."/>
            <person name="Kawachi M."/>
        </authorList>
    </citation>
    <scope>NUCLEOTIDE SEQUENCE</scope>
    <source>
        <strain evidence="6">NIES 2893</strain>
    </source>
</reference>
<feature type="binding site" evidence="2">
    <location>
        <position position="71"/>
    </location>
    <ligand>
        <name>Fe cation</name>
        <dbReference type="ChEBI" id="CHEBI:24875"/>
    </ligand>
</feature>
<comment type="caution">
    <text evidence="6">The sequence shown here is derived from an EMBL/GenBank/DDBJ whole genome shotgun (WGS) entry which is preliminary data.</text>
</comment>
<keyword evidence="2" id="KW-0479">Metal-binding</keyword>
<comment type="similarity">
    <text evidence="1 3">Belongs to the pirin family.</text>
</comment>
<dbReference type="OrthoDB" id="198735at2759"/>
<dbReference type="CDD" id="cd02909">
    <property type="entry name" value="cupin_pirin_N"/>
    <property type="match status" value="1"/>
</dbReference>
<evidence type="ECO:0000259" key="5">
    <source>
        <dbReference type="Pfam" id="PF05726"/>
    </source>
</evidence>
<keyword evidence="2" id="KW-0408">Iron</keyword>
<dbReference type="InterPro" id="IPR053186">
    <property type="entry name" value="QDO-related"/>
</dbReference>
<dbReference type="GO" id="GO:0046872">
    <property type="term" value="F:metal ion binding"/>
    <property type="evidence" value="ECO:0007669"/>
    <property type="project" value="UniProtKB-KW"/>
</dbReference>
<proteinExistence type="inferred from homology"/>
<dbReference type="Pfam" id="PF05726">
    <property type="entry name" value="Pirin_C"/>
    <property type="match status" value="1"/>
</dbReference>
<evidence type="ECO:0000313" key="7">
    <source>
        <dbReference type="Proteomes" id="UP000660262"/>
    </source>
</evidence>
<keyword evidence="7" id="KW-1185">Reference proteome</keyword>
<sequence>MAPSSAGLMKRVKSVLPPSGRHWVGNGFHVYPVFANKAFTAELSPWLMFDYAAPKSFPPTSSKLGVGTHPHRGFETVTIAFQGEVEHGDSVGNRDVIGPGDVQWMTAARGIIHEEYHSTNFAKTGGTFEMCQLWLNLPKKDKMKKPEYQPILAKQIPTATTSTDCSVRVIAGTCHGVTGPAKTHTPVNLWDIALPTANRPVEIEVPANHNTIVFVRRGKIAVGPSEKPHEVESQGVALMHRDGDILRIDPKEKDTQVLLLGGEPIDEPIAAQGPFVMNTHDEIRQAHMDFMSGKLGR</sequence>
<name>A0A830HGD3_9CHLO</name>
<dbReference type="InterPro" id="IPR008778">
    <property type="entry name" value="Pirin_C_dom"/>
</dbReference>
<feature type="domain" description="Pirin N-terminal" evidence="4">
    <location>
        <begin position="30"/>
        <end position="135"/>
    </location>
</feature>
<evidence type="ECO:0008006" key="8">
    <source>
        <dbReference type="Google" id="ProtNLM"/>
    </source>
</evidence>
<evidence type="ECO:0000256" key="3">
    <source>
        <dbReference type="RuleBase" id="RU003457"/>
    </source>
</evidence>
<evidence type="ECO:0000259" key="4">
    <source>
        <dbReference type="Pfam" id="PF02678"/>
    </source>
</evidence>
<comment type="cofactor">
    <cofactor evidence="2">
        <name>Fe cation</name>
        <dbReference type="ChEBI" id="CHEBI:24875"/>
    </cofactor>
    <text evidence="2">Binds 1 Fe cation per subunit.</text>
</comment>
<evidence type="ECO:0000256" key="2">
    <source>
        <dbReference type="PIRSR" id="PIRSR006232-1"/>
    </source>
</evidence>
<dbReference type="AlphaFoldDB" id="A0A830HGD3"/>
<dbReference type="Gene3D" id="2.60.120.10">
    <property type="entry name" value="Jelly Rolls"/>
    <property type="match status" value="2"/>
</dbReference>
<dbReference type="PANTHER" id="PTHR43594:SF1">
    <property type="entry name" value="QUERCETIN 2,3-DIOXYGENASE PA2418-RELATED"/>
    <property type="match status" value="1"/>
</dbReference>
<feature type="domain" description="Pirin C-terminal" evidence="5">
    <location>
        <begin position="190"/>
        <end position="295"/>
    </location>
</feature>
<dbReference type="PANTHER" id="PTHR43594">
    <property type="entry name" value="QUERCETIN 2,3-DIOXYGENASE"/>
    <property type="match status" value="1"/>
</dbReference>
<dbReference type="InterPro" id="IPR012093">
    <property type="entry name" value="Pirin"/>
</dbReference>
<dbReference type="PIRSF" id="PIRSF006232">
    <property type="entry name" value="Pirin"/>
    <property type="match status" value="1"/>
</dbReference>
<gene>
    <name evidence="6" type="ORF">PPROV_000491100</name>
</gene>
<dbReference type="InterPro" id="IPR003829">
    <property type="entry name" value="Pirin_N_dom"/>
</dbReference>
<evidence type="ECO:0000313" key="6">
    <source>
        <dbReference type="EMBL" id="GHP06164.1"/>
    </source>
</evidence>
<dbReference type="CDD" id="cd02247">
    <property type="entry name" value="cupin_pirin_C"/>
    <property type="match status" value="1"/>
</dbReference>
<dbReference type="SUPFAM" id="SSF51182">
    <property type="entry name" value="RmlC-like cupins"/>
    <property type="match status" value="1"/>
</dbReference>
<feature type="binding site" evidence="2">
    <location>
        <position position="113"/>
    </location>
    <ligand>
        <name>Fe cation</name>
        <dbReference type="ChEBI" id="CHEBI:24875"/>
    </ligand>
</feature>
<dbReference type="InterPro" id="IPR014710">
    <property type="entry name" value="RmlC-like_jellyroll"/>
</dbReference>
<dbReference type="EMBL" id="BNJQ01000012">
    <property type="protein sequence ID" value="GHP06164.1"/>
    <property type="molecule type" value="Genomic_DNA"/>
</dbReference>
<dbReference type="Pfam" id="PF02678">
    <property type="entry name" value="Pirin"/>
    <property type="match status" value="1"/>
</dbReference>
<evidence type="ECO:0000256" key="1">
    <source>
        <dbReference type="ARBA" id="ARBA00008416"/>
    </source>
</evidence>
<accession>A0A830HGD3</accession>
<feature type="binding site" evidence="2">
    <location>
        <position position="115"/>
    </location>
    <ligand>
        <name>Fe cation</name>
        <dbReference type="ChEBI" id="CHEBI:24875"/>
    </ligand>
</feature>
<feature type="binding site" evidence="2">
    <location>
        <position position="69"/>
    </location>
    <ligand>
        <name>Fe cation</name>
        <dbReference type="ChEBI" id="CHEBI:24875"/>
    </ligand>
</feature>
<protein>
    <recommendedName>
        <fullName evidence="8">Pirin N-terminal domain-containing protein</fullName>
    </recommendedName>
</protein>
<dbReference type="Proteomes" id="UP000660262">
    <property type="component" value="Unassembled WGS sequence"/>
</dbReference>